<dbReference type="WBParaSite" id="maker-uti_cns_0017159-snap-gene-0.2-mRNA-1">
    <property type="protein sequence ID" value="maker-uti_cns_0017159-snap-gene-0.2-mRNA-1"/>
    <property type="gene ID" value="maker-uti_cns_0017159-snap-gene-0.2"/>
</dbReference>
<dbReference type="InterPro" id="IPR023801">
    <property type="entry name" value="His_deacetylse_dom"/>
</dbReference>
<dbReference type="PANTHER" id="PTHR10625">
    <property type="entry name" value="HISTONE DEACETYLASE HDAC1-RELATED"/>
    <property type="match status" value="1"/>
</dbReference>
<evidence type="ECO:0000256" key="7">
    <source>
        <dbReference type="ARBA" id="ARBA00023015"/>
    </source>
</evidence>
<feature type="compositionally biased region" description="Low complexity" evidence="10">
    <location>
        <begin position="292"/>
        <end position="301"/>
    </location>
</feature>
<feature type="domain" description="Histone deacetylase" evidence="11">
    <location>
        <begin position="560"/>
        <end position="866"/>
    </location>
</feature>
<dbReference type="PRINTS" id="PR01270">
    <property type="entry name" value="HDASUPER"/>
</dbReference>
<keyword evidence="6" id="KW-0156">Chromatin regulator</keyword>
<dbReference type="Pfam" id="PF00850">
    <property type="entry name" value="Hist_deacetyl"/>
    <property type="match status" value="1"/>
</dbReference>
<evidence type="ECO:0000256" key="6">
    <source>
        <dbReference type="ARBA" id="ARBA00022853"/>
    </source>
</evidence>
<feature type="compositionally biased region" description="Polar residues" evidence="10">
    <location>
        <begin position="442"/>
        <end position="456"/>
    </location>
</feature>
<dbReference type="InterPro" id="IPR000286">
    <property type="entry name" value="HDACs"/>
</dbReference>
<evidence type="ECO:0000259" key="11">
    <source>
        <dbReference type="Pfam" id="PF00850"/>
    </source>
</evidence>
<evidence type="ECO:0000256" key="8">
    <source>
        <dbReference type="ARBA" id="ARBA00023163"/>
    </source>
</evidence>
<organism evidence="12 13">
    <name type="scientific">Macrostomum lignano</name>
    <dbReference type="NCBI Taxonomy" id="282301"/>
    <lineage>
        <taxon>Eukaryota</taxon>
        <taxon>Metazoa</taxon>
        <taxon>Spiralia</taxon>
        <taxon>Lophotrochozoa</taxon>
        <taxon>Platyhelminthes</taxon>
        <taxon>Rhabditophora</taxon>
        <taxon>Macrostomorpha</taxon>
        <taxon>Macrostomida</taxon>
        <taxon>Macrostomidae</taxon>
        <taxon>Macrostomum</taxon>
    </lineage>
</organism>
<evidence type="ECO:0000256" key="3">
    <source>
        <dbReference type="ARBA" id="ARBA00012111"/>
    </source>
</evidence>
<dbReference type="GO" id="GO:0000118">
    <property type="term" value="C:histone deacetylase complex"/>
    <property type="evidence" value="ECO:0007669"/>
    <property type="project" value="TreeGrafter"/>
</dbReference>
<feature type="compositionally biased region" description="Gly residues" evidence="10">
    <location>
        <begin position="302"/>
        <end position="330"/>
    </location>
</feature>
<keyword evidence="7" id="KW-0805">Transcription regulation</keyword>
<dbReference type="InterPro" id="IPR023696">
    <property type="entry name" value="Ureohydrolase_dom_sf"/>
</dbReference>
<reference evidence="13" key="1">
    <citation type="submission" date="2016-11" db="UniProtKB">
        <authorList>
            <consortium name="WormBaseParasite"/>
        </authorList>
    </citation>
    <scope>IDENTIFICATION</scope>
</reference>
<accession>A0A1I8IUY7</accession>
<dbReference type="EC" id="3.5.1.98" evidence="3"/>
<protein>
    <recommendedName>
        <fullName evidence="3">histone deacetylase</fullName>
        <ecNumber evidence="3">3.5.1.98</ecNumber>
    </recommendedName>
</protein>
<feature type="region of interest" description="Disordered" evidence="10">
    <location>
        <begin position="348"/>
        <end position="399"/>
    </location>
</feature>
<evidence type="ECO:0000256" key="5">
    <source>
        <dbReference type="ARBA" id="ARBA00022801"/>
    </source>
</evidence>
<dbReference type="Gene3D" id="3.40.800.20">
    <property type="entry name" value="Histone deacetylase domain"/>
    <property type="match status" value="1"/>
</dbReference>
<comment type="similarity">
    <text evidence="2">Belongs to the histone deacetylase family. HD type 2 subfamily.</text>
</comment>
<evidence type="ECO:0000256" key="10">
    <source>
        <dbReference type="SAM" id="MobiDB-lite"/>
    </source>
</evidence>
<keyword evidence="5" id="KW-0378">Hydrolase</keyword>
<evidence type="ECO:0000256" key="1">
    <source>
        <dbReference type="ARBA" id="ARBA00004123"/>
    </source>
</evidence>
<feature type="compositionally biased region" description="Gly residues" evidence="10">
    <location>
        <begin position="364"/>
        <end position="375"/>
    </location>
</feature>
<comment type="subcellular location">
    <subcellularLocation>
        <location evidence="1">Nucleus</location>
    </subcellularLocation>
</comment>
<evidence type="ECO:0000313" key="13">
    <source>
        <dbReference type="WBParaSite" id="maker-uti_cns_0017159-snap-gene-0.2-mRNA-1"/>
    </source>
</evidence>
<evidence type="ECO:0000256" key="2">
    <source>
        <dbReference type="ARBA" id="ARBA00007738"/>
    </source>
</evidence>
<feature type="region of interest" description="Disordered" evidence="10">
    <location>
        <begin position="436"/>
        <end position="470"/>
    </location>
</feature>
<dbReference type="GO" id="GO:0040029">
    <property type="term" value="P:epigenetic regulation of gene expression"/>
    <property type="evidence" value="ECO:0007669"/>
    <property type="project" value="TreeGrafter"/>
</dbReference>
<feature type="region of interest" description="Disordered" evidence="10">
    <location>
        <begin position="287"/>
        <end position="332"/>
    </location>
</feature>
<name>A0A1I8IUY7_9PLAT</name>
<evidence type="ECO:0000256" key="9">
    <source>
        <dbReference type="ARBA" id="ARBA00023242"/>
    </source>
</evidence>
<keyword evidence="8" id="KW-0804">Transcription</keyword>
<keyword evidence="4" id="KW-0678">Repressor</keyword>
<dbReference type="AlphaFoldDB" id="A0A1I8IUY7"/>
<keyword evidence="9" id="KW-0539">Nucleus</keyword>
<keyword evidence="12" id="KW-1185">Reference proteome</keyword>
<dbReference type="PANTHER" id="PTHR10625:SF5">
    <property type="entry name" value="HISTONE DEACETYLASE"/>
    <property type="match status" value="1"/>
</dbReference>
<dbReference type="GO" id="GO:0141221">
    <property type="term" value="F:histone deacetylase activity, hydrolytic mechanism"/>
    <property type="evidence" value="ECO:0007669"/>
    <property type="project" value="UniProtKB-EC"/>
</dbReference>
<dbReference type="Proteomes" id="UP000095280">
    <property type="component" value="Unplaced"/>
</dbReference>
<evidence type="ECO:0000313" key="12">
    <source>
        <dbReference type="Proteomes" id="UP000095280"/>
    </source>
</evidence>
<proteinExistence type="inferred from homology"/>
<sequence length="1016" mass="108912">VYFKRPVLGVESTCSAVALVPSGSQFVGDLQRPSYCLRDAQGALFVLLVVKCGQQKLNPSVPVHRVPSCIRICTARDTCWELRGLRDQLWSQRAANWTPLSTPDGVIAGSLVSERWRPPGTEARGFRWRIGDAADLKAAALTKPALGQHKSAAPERPEASKRRAQASWICFHKSADTMTDWKCLGLCKSECSSGLCELGLRARQLWKQTDRLLPPGPSETPLPVKLKSFSRLDALFLKQIFCMLMLQFCYSAAMWNIMDSTVPPEEANGGINHTEVRARLQDFLLTRRSRQQHPSSSSETSDGGGGGSGNEGGAGSAGSGGGEGGSGGGLSYRDLLRKARSEPNLKVRAGLMKPRPIHASSLPFGGGGSGGGGGASAAKRRHQPSGAEDRTNSAPLPGLALPWRHPALLQFPSASSAAAAAAATAAAMAAAAAAASSSSSSEQPSESIERTSSTPVINLPSPIAEESVGPPTATAVAFDAGMLEHRCRCGGARALHPECPERLETQPNRTEAQTGAGRKDQIAKLAASTQRCGGLAADLAQNNKMDINATKDEFEKAECRAQRRGVVWRHLDEAGLVSRCVLVRPRRATLEELQLNHSDAYCALHATQPAQRSHLDPALLAGFRAVSLPCGGLGVDEDTVWTETGTPNACRLAVGALLELCQRIALGDCRNGLALVRPPGHHAGWDHPLGYCYFNSVAIAAKSLVRSGQAAKVAIVDWDVHHGNGTQSAFYSDPAVLYISLHRFDDGRFFPGSGGIEEVGQADGRGRNVNIAWQGEPMGDAEYLAAFRTLVLPMLNEFSPSLLLVSAGFDAARGHPNHLGGYLVSPECFALLTAQLAATTPKLLLALEGGYDLQTLPLCVEACLRVLLGEPPPSLAEAELRRRPNASSVATICRVAEVHRPYWGPFLHLLLPDSVQMSVEEATRLLGSLSFALRPPHRQPARLREDAVGGRLHRLSFSYCSLRVAEAYRRLRQSRGVHTTIKARALDFEFPDIYACSQIPVPEATRPRSTPPGLRR</sequence>
<evidence type="ECO:0000256" key="4">
    <source>
        <dbReference type="ARBA" id="ARBA00022491"/>
    </source>
</evidence>
<dbReference type="SUPFAM" id="SSF52768">
    <property type="entry name" value="Arginase/deacetylase"/>
    <property type="match status" value="1"/>
</dbReference>
<dbReference type="InterPro" id="IPR037138">
    <property type="entry name" value="His_deacetylse_dom_sf"/>
</dbReference>